<dbReference type="Proteomes" id="UP000198860">
    <property type="component" value="Unassembled WGS sequence"/>
</dbReference>
<dbReference type="EMBL" id="FNIZ01000004">
    <property type="protein sequence ID" value="SDO33722.1"/>
    <property type="molecule type" value="Genomic_DNA"/>
</dbReference>
<dbReference type="STRING" id="240303.SAMN05421677_104158"/>
<accession>A0A1H0IQY8</accession>
<gene>
    <name evidence="1" type="ORF">SAMN05421677_104158</name>
</gene>
<organism evidence="1 2">
    <name type="scientific">Halobacillus aidingensis</name>
    <dbReference type="NCBI Taxonomy" id="240303"/>
    <lineage>
        <taxon>Bacteria</taxon>
        <taxon>Bacillati</taxon>
        <taxon>Bacillota</taxon>
        <taxon>Bacilli</taxon>
        <taxon>Bacillales</taxon>
        <taxon>Bacillaceae</taxon>
        <taxon>Halobacillus</taxon>
    </lineage>
</organism>
<protein>
    <submittedName>
        <fullName evidence="1">Uncharacterized protein</fullName>
    </submittedName>
</protein>
<name>A0A1H0IQY8_HALAD</name>
<evidence type="ECO:0000313" key="1">
    <source>
        <dbReference type="EMBL" id="SDO33722.1"/>
    </source>
</evidence>
<evidence type="ECO:0000313" key="2">
    <source>
        <dbReference type="Proteomes" id="UP000198860"/>
    </source>
</evidence>
<dbReference type="AlphaFoldDB" id="A0A1H0IQY8"/>
<proteinExistence type="predicted"/>
<keyword evidence="2" id="KW-1185">Reference proteome</keyword>
<sequence length="167" mass="19716">MSVSYLGSLLSFTYTENNRKERSVIFMLYVRQVEDIIKDTLLEHQLDINYEINNKLPAPMSYNVSTNTVNFNYLQINGYMSKIKVNEPEENVVKIILYHEIGYYLTFKKHKHDLRTLMYGGDEEIEELKAVIETNAWNYGRALVPEHLVETYDLVREKDERLLQGLK</sequence>
<dbReference type="RefSeq" id="WP_309545188.1">
    <property type="nucleotide sequence ID" value="NZ_FNIZ01000004.1"/>
</dbReference>
<reference evidence="2" key="1">
    <citation type="submission" date="2016-10" db="EMBL/GenBank/DDBJ databases">
        <authorList>
            <person name="Varghese N."/>
            <person name="Submissions S."/>
        </authorList>
    </citation>
    <scope>NUCLEOTIDE SEQUENCE [LARGE SCALE GENOMIC DNA]</scope>
    <source>
        <strain evidence="2">CGMCC 1.3703</strain>
    </source>
</reference>